<evidence type="ECO:0000259" key="6">
    <source>
        <dbReference type="PROSITE" id="PS50949"/>
    </source>
</evidence>
<dbReference type="CDD" id="cd07377">
    <property type="entry name" value="WHTH_GntR"/>
    <property type="match status" value="1"/>
</dbReference>
<proteinExistence type="inferred from homology"/>
<evidence type="ECO:0000256" key="4">
    <source>
        <dbReference type="ARBA" id="ARBA00023125"/>
    </source>
</evidence>
<keyword evidence="3" id="KW-0805">Transcription regulation</keyword>
<protein>
    <submittedName>
        <fullName evidence="7">DNA-binding transcriptional MocR family regulator</fullName>
    </submittedName>
</protein>
<organism evidence="7 8">
    <name type="scientific">Nitrospirillum amazonense</name>
    <dbReference type="NCBI Taxonomy" id="28077"/>
    <lineage>
        <taxon>Bacteria</taxon>
        <taxon>Pseudomonadati</taxon>
        <taxon>Pseudomonadota</taxon>
        <taxon>Alphaproteobacteria</taxon>
        <taxon>Rhodospirillales</taxon>
        <taxon>Azospirillaceae</taxon>
        <taxon>Nitrospirillum</taxon>
    </lineage>
</organism>
<dbReference type="GO" id="GO:0030170">
    <property type="term" value="F:pyridoxal phosphate binding"/>
    <property type="evidence" value="ECO:0007669"/>
    <property type="project" value="InterPro"/>
</dbReference>
<dbReference type="InterPro" id="IPR015421">
    <property type="entry name" value="PyrdxlP-dep_Trfase_major"/>
</dbReference>
<dbReference type="InterPro" id="IPR015424">
    <property type="entry name" value="PyrdxlP-dep_Trfase"/>
</dbReference>
<dbReference type="Gene3D" id="3.90.1150.10">
    <property type="entry name" value="Aspartate Aminotransferase, domain 1"/>
    <property type="match status" value="1"/>
</dbReference>
<dbReference type="Gene3D" id="1.10.10.10">
    <property type="entry name" value="Winged helix-like DNA-binding domain superfamily/Winged helix DNA-binding domain"/>
    <property type="match status" value="1"/>
</dbReference>
<evidence type="ECO:0000313" key="8">
    <source>
        <dbReference type="Proteomes" id="UP000320516"/>
    </source>
</evidence>
<dbReference type="InterPro" id="IPR000524">
    <property type="entry name" value="Tscrpt_reg_HTH_GntR"/>
</dbReference>
<dbReference type="PANTHER" id="PTHR46577:SF1">
    <property type="entry name" value="HTH-TYPE TRANSCRIPTIONAL REGULATORY PROTEIN GABR"/>
    <property type="match status" value="1"/>
</dbReference>
<dbReference type="SMART" id="SM00345">
    <property type="entry name" value="HTH_GNTR"/>
    <property type="match status" value="1"/>
</dbReference>
<accession>A0A560JRH2</accession>
<name>A0A560JRH2_9PROT</name>
<dbReference type="Proteomes" id="UP000320516">
    <property type="component" value="Unassembled WGS sequence"/>
</dbReference>
<dbReference type="InterPro" id="IPR051446">
    <property type="entry name" value="HTH_trans_reg/aminotransferase"/>
</dbReference>
<dbReference type="InterPro" id="IPR004839">
    <property type="entry name" value="Aminotransferase_I/II_large"/>
</dbReference>
<reference evidence="7 8" key="1">
    <citation type="submission" date="2019-06" db="EMBL/GenBank/DDBJ databases">
        <title>Genomic Encyclopedia of Type Strains, Phase IV (KMG-V): Genome sequencing to study the core and pangenomes of soil and plant-associated prokaryotes.</title>
        <authorList>
            <person name="Whitman W."/>
        </authorList>
    </citation>
    <scope>NUCLEOTIDE SEQUENCE [LARGE SCALE GENOMIC DNA]</scope>
    <source>
        <strain evidence="7 8">BR 12005</strain>
    </source>
</reference>
<dbReference type="SUPFAM" id="SSF53383">
    <property type="entry name" value="PLP-dependent transferases"/>
    <property type="match status" value="1"/>
</dbReference>
<evidence type="ECO:0000313" key="7">
    <source>
        <dbReference type="EMBL" id="TWB73537.1"/>
    </source>
</evidence>
<comment type="similarity">
    <text evidence="1">In the C-terminal section; belongs to the class-I pyridoxal-phosphate-dependent aminotransferase family.</text>
</comment>
<evidence type="ECO:0000256" key="2">
    <source>
        <dbReference type="ARBA" id="ARBA00022898"/>
    </source>
</evidence>
<keyword evidence="5" id="KW-0804">Transcription</keyword>
<dbReference type="PANTHER" id="PTHR46577">
    <property type="entry name" value="HTH-TYPE TRANSCRIPTIONAL REGULATORY PROTEIN GABR"/>
    <property type="match status" value="1"/>
</dbReference>
<dbReference type="InterPro" id="IPR015422">
    <property type="entry name" value="PyrdxlP-dep_Trfase_small"/>
</dbReference>
<dbReference type="Gene3D" id="3.40.640.10">
    <property type="entry name" value="Type I PLP-dependent aspartate aminotransferase-like (Major domain)"/>
    <property type="match status" value="1"/>
</dbReference>
<dbReference type="GO" id="GO:0003677">
    <property type="term" value="F:DNA binding"/>
    <property type="evidence" value="ECO:0007669"/>
    <property type="project" value="UniProtKB-KW"/>
</dbReference>
<dbReference type="Pfam" id="PF00392">
    <property type="entry name" value="GntR"/>
    <property type="match status" value="1"/>
</dbReference>
<keyword evidence="4 7" id="KW-0238">DNA-binding</keyword>
<dbReference type="InterPro" id="IPR036390">
    <property type="entry name" value="WH_DNA-bd_sf"/>
</dbReference>
<sequence length="488" mass="52064">MKADDNGDNSGIEQRYISINIDIVAMTMTEKQPHWLPDISHRPGPRYRAIAAALQDDIGSGVLPIGAKLPTHRDLAWRLGVTVGTVTRAYAEAERSGLIGGEVGRGTFVRDPRPAEAPVDNTGVIDLSVNALAQHPNEERLRQALLGLASRNDLSGLMHYPPVNGSARHRQAGAAWIAQTTGLTVDPALVLPTAGGQNAMHLALAAITRPGDSLLVEQLSYPAVKPLAGLLDLRLVPVAMDDGGLLPDALEQAARAHGAHALYCMPRLHNPTTVTQGADRRQAVMAVCRQAGIRVVEDDVYGFLADDAGPPPLAALDPERVLFLTSLSKNLMPGLRTGFLLCPPALMDRVRTLLRATLLGVNPLGAELSAEFILSGAALESATQRRALVADRQAQARSLLPGVPSDPACPHLWLPLPEPWRREDFARTLLSRGVRVTPADAFAVARGDTPHAVRVCIGGVERVDVLDQGLRILANLLSEPAAMGDSFV</sequence>
<dbReference type="AlphaFoldDB" id="A0A560JRH2"/>
<dbReference type="Pfam" id="PF00155">
    <property type="entry name" value="Aminotran_1_2"/>
    <property type="match status" value="1"/>
</dbReference>
<dbReference type="CDD" id="cd00609">
    <property type="entry name" value="AAT_like"/>
    <property type="match status" value="1"/>
</dbReference>
<feature type="domain" description="HTH gntR-type" evidence="6">
    <location>
        <begin position="44"/>
        <end position="112"/>
    </location>
</feature>
<gene>
    <name evidence="7" type="ORF">FBZ87_105464</name>
</gene>
<dbReference type="GO" id="GO:0003700">
    <property type="term" value="F:DNA-binding transcription factor activity"/>
    <property type="evidence" value="ECO:0007669"/>
    <property type="project" value="InterPro"/>
</dbReference>
<evidence type="ECO:0000256" key="5">
    <source>
        <dbReference type="ARBA" id="ARBA00023163"/>
    </source>
</evidence>
<comment type="caution">
    <text evidence="7">The sequence shown here is derived from an EMBL/GenBank/DDBJ whole genome shotgun (WGS) entry which is preliminary data.</text>
</comment>
<dbReference type="EMBL" id="VITV01000005">
    <property type="protein sequence ID" value="TWB73537.1"/>
    <property type="molecule type" value="Genomic_DNA"/>
</dbReference>
<keyword evidence="2" id="KW-0663">Pyridoxal phosphate</keyword>
<dbReference type="InterPro" id="IPR036388">
    <property type="entry name" value="WH-like_DNA-bd_sf"/>
</dbReference>
<evidence type="ECO:0000256" key="1">
    <source>
        <dbReference type="ARBA" id="ARBA00005384"/>
    </source>
</evidence>
<dbReference type="PROSITE" id="PS50949">
    <property type="entry name" value="HTH_GNTR"/>
    <property type="match status" value="1"/>
</dbReference>
<evidence type="ECO:0000256" key="3">
    <source>
        <dbReference type="ARBA" id="ARBA00023015"/>
    </source>
</evidence>
<dbReference type="SUPFAM" id="SSF46785">
    <property type="entry name" value="Winged helix' DNA-binding domain"/>
    <property type="match status" value="1"/>
</dbReference>